<dbReference type="Gene3D" id="1.50.10.20">
    <property type="match status" value="2"/>
</dbReference>
<dbReference type="Proteomes" id="UP000245535">
    <property type="component" value="Unassembled WGS sequence"/>
</dbReference>
<dbReference type="InterPro" id="IPR004879">
    <property type="entry name" value="Ssp411-like_TRX"/>
</dbReference>
<dbReference type="PIRSF" id="PIRSF006402">
    <property type="entry name" value="UCP006402_thioredoxin"/>
    <property type="match status" value="1"/>
</dbReference>
<reference evidence="3 4" key="1">
    <citation type="submission" date="2018-03" db="EMBL/GenBank/DDBJ databases">
        <title>Genomic Encyclopedia of Archaeal and Bacterial Type Strains, Phase II (KMG-II): from individual species to whole genera.</title>
        <authorList>
            <person name="Goeker M."/>
        </authorList>
    </citation>
    <scope>NUCLEOTIDE SEQUENCE [LARGE SCALE GENOMIC DNA]</scope>
    <source>
        <strain evidence="3 4">DSM 28229</strain>
    </source>
</reference>
<dbReference type="SUPFAM" id="SSF48208">
    <property type="entry name" value="Six-hairpin glycosidases"/>
    <property type="match status" value="1"/>
</dbReference>
<comment type="caution">
    <text evidence="3">The sequence shown here is derived from an EMBL/GenBank/DDBJ whole genome shotgun (WGS) entry which is preliminary data.</text>
</comment>
<accession>A0A315Z9R9</accession>
<evidence type="ECO:0000313" key="4">
    <source>
        <dbReference type="Proteomes" id="UP000245535"/>
    </source>
</evidence>
<evidence type="ECO:0000256" key="1">
    <source>
        <dbReference type="SAM" id="Coils"/>
    </source>
</evidence>
<dbReference type="InterPro" id="IPR036249">
    <property type="entry name" value="Thioredoxin-like_sf"/>
</dbReference>
<dbReference type="PANTHER" id="PTHR42899">
    <property type="entry name" value="SPERMATOGENESIS-ASSOCIATED PROTEIN 20"/>
    <property type="match status" value="1"/>
</dbReference>
<protein>
    <recommendedName>
        <fullName evidence="2">Spermatogenesis-associated protein 20-like TRX domain-containing protein</fullName>
    </recommendedName>
</protein>
<keyword evidence="4" id="KW-1185">Reference proteome</keyword>
<keyword evidence="1" id="KW-0175">Coiled coil</keyword>
<dbReference type="InterPro" id="IPR024705">
    <property type="entry name" value="Ssp411"/>
</dbReference>
<name>A0A315Z9R9_SEDFL</name>
<evidence type="ECO:0000313" key="3">
    <source>
        <dbReference type="EMBL" id="PWJ42271.1"/>
    </source>
</evidence>
<dbReference type="AlphaFoldDB" id="A0A315Z9R9"/>
<organism evidence="3 4">
    <name type="scientific">Sediminitomix flava</name>
    <dbReference type="NCBI Taxonomy" id="379075"/>
    <lineage>
        <taxon>Bacteria</taxon>
        <taxon>Pseudomonadati</taxon>
        <taxon>Bacteroidota</taxon>
        <taxon>Cytophagia</taxon>
        <taxon>Cytophagales</taxon>
        <taxon>Flammeovirgaceae</taxon>
        <taxon>Sediminitomix</taxon>
    </lineage>
</organism>
<evidence type="ECO:0000259" key="2">
    <source>
        <dbReference type="Pfam" id="PF03190"/>
    </source>
</evidence>
<dbReference type="SUPFAM" id="SSF52833">
    <property type="entry name" value="Thioredoxin-like"/>
    <property type="match status" value="1"/>
</dbReference>
<dbReference type="InterPro" id="IPR008928">
    <property type="entry name" value="6-hairpin_glycosidase_sf"/>
</dbReference>
<feature type="domain" description="Spermatogenesis-associated protein 20-like TRX" evidence="2">
    <location>
        <begin position="21"/>
        <end position="175"/>
    </location>
</feature>
<dbReference type="PANTHER" id="PTHR42899:SF1">
    <property type="entry name" value="SPERMATOGENESIS-ASSOCIATED PROTEIN 20"/>
    <property type="match status" value="1"/>
</dbReference>
<dbReference type="GO" id="GO:0005975">
    <property type="term" value="P:carbohydrate metabolic process"/>
    <property type="evidence" value="ECO:0007669"/>
    <property type="project" value="InterPro"/>
</dbReference>
<dbReference type="EMBL" id="QGDO01000003">
    <property type="protein sequence ID" value="PWJ42271.1"/>
    <property type="molecule type" value="Genomic_DNA"/>
</dbReference>
<proteinExistence type="predicted"/>
<sequence>MSCQSKNHITNTDMDTQKTANRLIHESSPYLLQHAYNPVDWYPWGKEALEKAKKEDKPIIVSIGYSSCHWCHVMEHESFENKEIAQIMNDNYVCIKIDREERPDIDQIYMEAVQLMGQQGGWPLNVFLTPDQKPFYGGTYFPPKGWSNLLVRVAEVYQNQIGEIQQSAEKIKERLNVDELERFQLSSSDDFSTDRFEQMFFNFAPHFDTVDGGMNKAPKFPMPSIYNFLLKYYHFSNDKRALDQITLTLDRMANGGIYDQIGGGFARYSVDGEWFAPHFEKMLYDNGQLLSVYADAYKVTKKESYLKVIEETVSFIERELLDKSNGIYSALDADSEGIEGKFYIWNANHLKELLADDYELFADIYQIKNNGNWEHGENILYRVNDLSQIEEKYELSSEELQRKIDTWKVQLLEEREKKFRPGLDDKVLTSWNALLLKGLCDTYTATENEAYKDLALKNAEFLEKNMLQDNFRLLRRYKDGNAGIDGYLEDYAALISAYISLYQICFDEKWLNIAKSITDYTLRNFYDENEGFFYFTDATSEVLIARKKEIFDNVIPASNSIMATNLYLIGEFFSDEKYMSISRDMLSNINPLLEKDVQYLTNWGSLYALQMKPTTEIVIVGKKYQKVANAFSSQYAPFNIILATEEKSDLPLFQNRSAKEGETTIYICQNKACKIPVHSVEEAFKILEDIQ</sequence>
<dbReference type="Gene3D" id="3.40.30.10">
    <property type="entry name" value="Glutaredoxin"/>
    <property type="match status" value="1"/>
</dbReference>
<dbReference type="Pfam" id="PF03190">
    <property type="entry name" value="Thioredox_DsbH"/>
    <property type="match status" value="1"/>
</dbReference>
<feature type="coiled-coil region" evidence="1">
    <location>
        <begin position="383"/>
        <end position="417"/>
    </location>
</feature>
<gene>
    <name evidence="3" type="ORF">BC781_103523</name>
</gene>
<dbReference type="CDD" id="cd02955">
    <property type="entry name" value="SSP411"/>
    <property type="match status" value="1"/>
</dbReference>